<keyword evidence="2" id="KW-1185">Reference proteome</keyword>
<reference evidence="1 2" key="1">
    <citation type="journal article" date="2011" name="Genome Res.">
        <title>Phylogeny-wide analysis of social amoeba genomes highlights ancient origins for complex intercellular communication.</title>
        <authorList>
            <person name="Heidel A.J."/>
            <person name="Lawal H.M."/>
            <person name="Felder M."/>
            <person name="Schilde C."/>
            <person name="Helps N.R."/>
            <person name="Tunggal B."/>
            <person name="Rivero F."/>
            <person name="John U."/>
            <person name="Schleicher M."/>
            <person name="Eichinger L."/>
            <person name="Platzer M."/>
            <person name="Noegel A.A."/>
            <person name="Schaap P."/>
            <person name="Gloeckner G."/>
        </authorList>
    </citation>
    <scope>NUCLEOTIDE SEQUENCE [LARGE SCALE GENOMIC DNA]</scope>
    <source>
        <strain evidence="2">ATCC 26659 / Pp 5 / PN500</strain>
    </source>
</reference>
<dbReference type="GeneID" id="31362802"/>
<protein>
    <submittedName>
        <fullName evidence="1">Uncharacterized protein</fullName>
    </submittedName>
</protein>
<accession>D3BF05</accession>
<evidence type="ECO:0000313" key="1">
    <source>
        <dbReference type="EMBL" id="EFA80486.1"/>
    </source>
</evidence>
<organism evidence="1 2">
    <name type="scientific">Heterostelium pallidum (strain ATCC 26659 / Pp 5 / PN500)</name>
    <name type="common">Cellular slime mold</name>
    <name type="synonym">Polysphondylium pallidum</name>
    <dbReference type="NCBI Taxonomy" id="670386"/>
    <lineage>
        <taxon>Eukaryota</taxon>
        <taxon>Amoebozoa</taxon>
        <taxon>Evosea</taxon>
        <taxon>Eumycetozoa</taxon>
        <taxon>Dictyostelia</taxon>
        <taxon>Acytosteliales</taxon>
        <taxon>Acytosteliaceae</taxon>
        <taxon>Heterostelium</taxon>
    </lineage>
</organism>
<gene>
    <name evidence="1" type="ORF">PPL_07321</name>
</gene>
<dbReference type="EMBL" id="ADBJ01000031">
    <property type="protein sequence ID" value="EFA80486.1"/>
    <property type="molecule type" value="Genomic_DNA"/>
</dbReference>
<name>D3BF05_HETP5</name>
<comment type="caution">
    <text evidence="1">The sequence shown here is derived from an EMBL/GenBank/DDBJ whole genome shotgun (WGS) entry which is preliminary data.</text>
</comment>
<evidence type="ECO:0000313" key="2">
    <source>
        <dbReference type="Proteomes" id="UP000001396"/>
    </source>
</evidence>
<dbReference type="InParanoid" id="D3BF05"/>
<sequence>MKLTFILHEEILNYIFQSSHIPIKNWVGVNNRNLYFPLTWKLTLALVCKRWSVVVDRLYFKYTSYLDVHFGSTDFMVSTLNHVRNTGMKYHPANEGEGQLHFYDIEIPYPTNCIVSFKMTITTDIADQIAIYNRQVDRLIELLDSESLENINSLYIFNFPEEYPANTLYRVYSIQSLAKSLRFDFADDMKTNESTIRSLNETLATNNKITSFKITYFEDFPLPLTINIGSIKKLAMQTFNNLDAGHLEKQSEHSAVEWLDLKYNFKAMLNLPIFTNNLIFKNIRFLSITENSMDDFSFLGSQYCNVEILKLYTIKKIMPSCNIQSLFSNLASNKSVHTFSLDYQISDCPEIKMFVKSNKNIRIIRVNKLCCSTLVDLLNRSKDYSLYRVVKHFHTFCRNVE</sequence>
<dbReference type="AlphaFoldDB" id="D3BF05"/>
<proteinExistence type="predicted"/>
<dbReference type="Proteomes" id="UP000001396">
    <property type="component" value="Unassembled WGS sequence"/>
</dbReference>
<dbReference type="RefSeq" id="XP_020432606.1">
    <property type="nucleotide sequence ID" value="XM_020578158.1"/>
</dbReference>